<comment type="caution">
    <text evidence="3">The sequence shown here is derived from an EMBL/GenBank/DDBJ whole genome shotgun (WGS) entry which is preliminary data.</text>
</comment>
<protein>
    <submittedName>
        <fullName evidence="3">Aminopeptidase P family protein</fullName>
    </submittedName>
</protein>
<dbReference type="InterPro" id="IPR000994">
    <property type="entry name" value="Pept_M24"/>
</dbReference>
<gene>
    <name evidence="3" type="ORF">H9714_01545</name>
</gene>
<dbReference type="Gene3D" id="3.40.350.10">
    <property type="entry name" value="Creatinase/prolidase N-terminal domain"/>
    <property type="match status" value="1"/>
</dbReference>
<name>A0A9D2MA41_9FIRM</name>
<dbReference type="CDD" id="cd01092">
    <property type="entry name" value="APP-like"/>
    <property type="match status" value="1"/>
</dbReference>
<dbReference type="InterPro" id="IPR000587">
    <property type="entry name" value="Creatinase_N"/>
</dbReference>
<dbReference type="SUPFAM" id="SSF53092">
    <property type="entry name" value="Creatinase/prolidase N-terminal domain"/>
    <property type="match status" value="1"/>
</dbReference>
<sequence length="353" mass="38218">MNHLHAIASKLEEYGLDAMLVTSAPGEFYAVGFHGEGVVLAARGESRYLTDSRYIEAARDQVTGAAITMTTREKGRKALLRQAVEELGIRRLGIEESYLTLEEYRSYEALPCELVPAQALLRTLRAVKDAGEQEAMRRAQRITDEAFAAICAFLRPGQTENEIAARLQYEMLCRGAERMSFDPIVASGPNGSKPHAVPGPRKVEKGEFLTMDFGCVYQGYCSDMTRTVALGEPTEEMRKVYGVVLEAQKAGIAAARAGVPGCDVHQAAARVIEAAGYGPCFGHSFGHGVGIEIHESPNAAPGNRNPLPAGAVISAEPGIYLPGRFGVRIEDVLILTERGREDITASPRELLVL</sequence>
<dbReference type="SUPFAM" id="SSF55920">
    <property type="entry name" value="Creatinase/aminopeptidase"/>
    <property type="match status" value="1"/>
</dbReference>
<evidence type="ECO:0000259" key="1">
    <source>
        <dbReference type="Pfam" id="PF00557"/>
    </source>
</evidence>
<keyword evidence="3" id="KW-0645">Protease</keyword>
<dbReference type="AlphaFoldDB" id="A0A9D2MA41"/>
<dbReference type="Pfam" id="PF01321">
    <property type="entry name" value="Creatinase_N"/>
    <property type="match status" value="1"/>
</dbReference>
<dbReference type="Proteomes" id="UP000824208">
    <property type="component" value="Unassembled WGS sequence"/>
</dbReference>
<organism evidence="3 4">
    <name type="scientific">Candidatus Flavonifractor intestinipullorum</name>
    <dbReference type="NCBI Taxonomy" id="2838587"/>
    <lineage>
        <taxon>Bacteria</taxon>
        <taxon>Bacillati</taxon>
        <taxon>Bacillota</taxon>
        <taxon>Clostridia</taxon>
        <taxon>Eubacteriales</taxon>
        <taxon>Oscillospiraceae</taxon>
        <taxon>Flavonifractor</taxon>
    </lineage>
</organism>
<feature type="domain" description="Peptidase M24" evidence="1">
    <location>
        <begin position="134"/>
        <end position="337"/>
    </location>
</feature>
<keyword evidence="3" id="KW-0378">Hydrolase</keyword>
<reference evidence="3" key="1">
    <citation type="journal article" date="2021" name="PeerJ">
        <title>Extensive microbial diversity within the chicken gut microbiome revealed by metagenomics and culture.</title>
        <authorList>
            <person name="Gilroy R."/>
            <person name="Ravi A."/>
            <person name="Getino M."/>
            <person name="Pursley I."/>
            <person name="Horton D.L."/>
            <person name="Alikhan N.F."/>
            <person name="Baker D."/>
            <person name="Gharbi K."/>
            <person name="Hall N."/>
            <person name="Watson M."/>
            <person name="Adriaenssens E.M."/>
            <person name="Foster-Nyarko E."/>
            <person name="Jarju S."/>
            <person name="Secka A."/>
            <person name="Antonio M."/>
            <person name="Oren A."/>
            <person name="Chaudhuri R.R."/>
            <person name="La Ragione R."/>
            <person name="Hildebrand F."/>
            <person name="Pallen M.J."/>
        </authorList>
    </citation>
    <scope>NUCLEOTIDE SEQUENCE</scope>
    <source>
        <strain evidence="3">CHK189-11263</strain>
    </source>
</reference>
<keyword evidence="3" id="KW-0031">Aminopeptidase</keyword>
<dbReference type="PANTHER" id="PTHR46112">
    <property type="entry name" value="AMINOPEPTIDASE"/>
    <property type="match status" value="1"/>
</dbReference>
<dbReference type="InterPro" id="IPR050659">
    <property type="entry name" value="Peptidase_M24B"/>
</dbReference>
<dbReference type="Pfam" id="PF00557">
    <property type="entry name" value="Peptidase_M24"/>
    <property type="match status" value="1"/>
</dbReference>
<dbReference type="Gene3D" id="3.90.230.10">
    <property type="entry name" value="Creatinase/methionine aminopeptidase superfamily"/>
    <property type="match status" value="1"/>
</dbReference>
<proteinExistence type="predicted"/>
<accession>A0A9D2MA41</accession>
<evidence type="ECO:0000313" key="4">
    <source>
        <dbReference type="Proteomes" id="UP000824208"/>
    </source>
</evidence>
<evidence type="ECO:0000259" key="2">
    <source>
        <dbReference type="Pfam" id="PF01321"/>
    </source>
</evidence>
<reference evidence="3" key="2">
    <citation type="submission" date="2021-04" db="EMBL/GenBank/DDBJ databases">
        <authorList>
            <person name="Gilroy R."/>
        </authorList>
    </citation>
    <scope>NUCLEOTIDE SEQUENCE</scope>
    <source>
        <strain evidence="3">CHK189-11263</strain>
    </source>
</reference>
<evidence type="ECO:0000313" key="3">
    <source>
        <dbReference type="EMBL" id="HJB56216.1"/>
    </source>
</evidence>
<dbReference type="PANTHER" id="PTHR46112:SF3">
    <property type="entry name" value="AMINOPEPTIDASE YPDF"/>
    <property type="match status" value="1"/>
</dbReference>
<dbReference type="EMBL" id="DWYC01000016">
    <property type="protein sequence ID" value="HJB56216.1"/>
    <property type="molecule type" value="Genomic_DNA"/>
</dbReference>
<feature type="domain" description="Creatinase N-terminal" evidence="2">
    <location>
        <begin position="7"/>
        <end position="127"/>
    </location>
</feature>
<dbReference type="InterPro" id="IPR029149">
    <property type="entry name" value="Creatin/AminoP/Spt16_N"/>
</dbReference>
<dbReference type="InterPro" id="IPR036005">
    <property type="entry name" value="Creatinase/aminopeptidase-like"/>
</dbReference>
<dbReference type="GO" id="GO:0004177">
    <property type="term" value="F:aminopeptidase activity"/>
    <property type="evidence" value="ECO:0007669"/>
    <property type="project" value="UniProtKB-KW"/>
</dbReference>